<keyword evidence="2" id="KW-1185">Reference proteome</keyword>
<accession>A0ABD2NMA8</accession>
<gene>
    <name evidence="1" type="ORF">HHI36_016986</name>
</gene>
<evidence type="ECO:0000313" key="1">
    <source>
        <dbReference type="EMBL" id="KAL3279476.1"/>
    </source>
</evidence>
<comment type="caution">
    <text evidence="1">The sequence shown here is derived from an EMBL/GenBank/DDBJ whole genome shotgun (WGS) entry which is preliminary data.</text>
</comment>
<dbReference type="Proteomes" id="UP001516400">
    <property type="component" value="Unassembled WGS sequence"/>
</dbReference>
<dbReference type="AlphaFoldDB" id="A0ABD2NMA8"/>
<organism evidence="1 2">
    <name type="scientific">Cryptolaemus montrouzieri</name>
    <dbReference type="NCBI Taxonomy" id="559131"/>
    <lineage>
        <taxon>Eukaryota</taxon>
        <taxon>Metazoa</taxon>
        <taxon>Ecdysozoa</taxon>
        <taxon>Arthropoda</taxon>
        <taxon>Hexapoda</taxon>
        <taxon>Insecta</taxon>
        <taxon>Pterygota</taxon>
        <taxon>Neoptera</taxon>
        <taxon>Endopterygota</taxon>
        <taxon>Coleoptera</taxon>
        <taxon>Polyphaga</taxon>
        <taxon>Cucujiformia</taxon>
        <taxon>Coccinelloidea</taxon>
        <taxon>Coccinellidae</taxon>
        <taxon>Scymninae</taxon>
        <taxon>Scymnini</taxon>
        <taxon>Cryptolaemus</taxon>
    </lineage>
</organism>
<name>A0ABD2NMA8_9CUCU</name>
<reference evidence="1 2" key="1">
    <citation type="journal article" date="2021" name="BMC Biol.">
        <title>Horizontally acquired antibacterial genes associated with adaptive radiation of ladybird beetles.</title>
        <authorList>
            <person name="Li H.S."/>
            <person name="Tang X.F."/>
            <person name="Huang Y.H."/>
            <person name="Xu Z.Y."/>
            <person name="Chen M.L."/>
            <person name="Du X.Y."/>
            <person name="Qiu B.Y."/>
            <person name="Chen P.T."/>
            <person name="Zhang W."/>
            <person name="Slipinski A."/>
            <person name="Escalona H.E."/>
            <person name="Waterhouse R.M."/>
            <person name="Zwick A."/>
            <person name="Pang H."/>
        </authorList>
    </citation>
    <scope>NUCLEOTIDE SEQUENCE [LARGE SCALE GENOMIC DNA]</scope>
    <source>
        <strain evidence="1">SYSU2018</strain>
    </source>
</reference>
<dbReference type="EMBL" id="JABFTP020000124">
    <property type="protein sequence ID" value="KAL3279476.1"/>
    <property type="molecule type" value="Genomic_DNA"/>
</dbReference>
<protein>
    <submittedName>
        <fullName evidence="1">Uncharacterized protein</fullName>
    </submittedName>
</protein>
<evidence type="ECO:0000313" key="2">
    <source>
        <dbReference type="Proteomes" id="UP001516400"/>
    </source>
</evidence>
<proteinExistence type="predicted"/>
<sequence>MGKQLEQAARDMENKTTALTKIMPNTRAPIWLARQLLCSVADSVGLYEAPLGRREGETGKRDRQIKSLHVRGMDALCEVVDIERRPYFGMGSPRPAPFDTQVVTITLNKADADVLLNRRHVLIGMDHHARDCKSPMDRSRCCFKSRKGGHSLAECKGSKRCPLRKEKHRAGSGECKAFRNQLAS</sequence>